<dbReference type="RefSeq" id="WP_045043295.1">
    <property type="nucleotide sequence ID" value="NZ_JZTB01000016.1"/>
</dbReference>
<feature type="transmembrane region" description="Helical" evidence="6">
    <location>
        <begin position="404"/>
        <end position="422"/>
    </location>
</feature>
<comment type="subcellular location">
    <subcellularLocation>
        <location evidence="1">Cell membrane</location>
        <topology evidence="1">Multi-pass membrane protein</topology>
    </subcellularLocation>
</comment>
<dbReference type="EMBL" id="PYOZ01000005">
    <property type="protein sequence ID" value="PSX44982.1"/>
    <property type="molecule type" value="Genomic_DNA"/>
</dbReference>
<feature type="transmembrane region" description="Helical" evidence="6">
    <location>
        <begin position="40"/>
        <end position="63"/>
    </location>
</feature>
<name>A0AAX0YU36_9GAMM</name>
<feature type="transmembrane region" description="Helical" evidence="6">
    <location>
        <begin position="428"/>
        <end position="448"/>
    </location>
</feature>
<evidence type="ECO:0000256" key="1">
    <source>
        <dbReference type="ARBA" id="ARBA00004651"/>
    </source>
</evidence>
<dbReference type="Pfam" id="PF13440">
    <property type="entry name" value="Polysacc_synt_3"/>
    <property type="match status" value="1"/>
</dbReference>
<evidence type="ECO:0000256" key="5">
    <source>
        <dbReference type="ARBA" id="ARBA00023136"/>
    </source>
</evidence>
<keyword evidence="2" id="KW-1003">Cell membrane</keyword>
<dbReference type="Proteomes" id="UP000240728">
    <property type="component" value="Unassembled WGS sequence"/>
</dbReference>
<dbReference type="AlphaFoldDB" id="A0AAX0YU36"/>
<organism evidence="7 8">
    <name type="scientific">Photobacterium kishitanii</name>
    <dbReference type="NCBI Taxonomy" id="318456"/>
    <lineage>
        <taxon>Bacteria</taxon>
        <taxon>Pseudomonadati</taxon>
        <taxon>Pseudomonadota</taxon>
        <taxon>Gammaproteobacteria</taxon>
        <taxon>Vibrionales</taxon>
        <taxon>Vibrionaceae</taxon>
        <taxon>Photobacterium</taxon>
    </lineage>
</organism>
<feature type="transmembrane region" description="Helical" evidence="6">
    <location>
        <begin position="106"/>
        <end position="126"/>
    </location>
</feature>
<keyword evidence="5 6" id="KW-0472">Membrane</keyword>
<reference evidence="7 8" key="1">
    <citation type="submission" date="2018-01" db="EMBL/GenBank/DDBJ databases">
        <title>Whole genome sequencing of Histamine producing bacteria.</title>
        <authorList>
            <person name="Butler K."/>
        </authorList>
    </citation>
    <scope>NUCLEOTIDE SEQUENCE [LARGE SCALE GENOMIC DNA]</scope>
    <source>
        <strain evidence="7 8">A1-4</strain>
    </source>
</reference>
<evidence type="ECO:0008006" key="9">
    <source>
        <dbReference type="Google" id="ProtNLM"/>
    </source>
</evidence>
<evidence type="ECO:0000313" key="7">
    <source>
        <dbReference type="EMBL" id="PSX44982.1"/>
    </source>
</evidence>
<dbReference type="PANTHER" id="PTHR30250:SF11">
    <property type="entry name" value="O-ANTIGEN TRANSPORTER-RELATED"/>
    <property type="match status" value="1"/>
</dbReference>
<feature type="transmembrane region" description="Helical" evidence="6">
    <location>
        <begin position="243"/>
        <end position="265"/>
    </location>
</feature>
<keyword evidence="4 6" id="KW-1133">Transmembrane helix</keyword>
<evidence type="ECO:0000256" key="3">
    <source>
        <dbReference type="ARBA" id="ARBA00022692"/>
    </source>
</evidence>
<evidence type="ECO:0000256" key="4">
    <source>
        <dbReference type="ARBA" id="ARBA00022989"/>
    </source>
</evidence>
<evidence type="ECO:0000256" key="2">
    <source>
        <dbReference type="ARBA" id="ARBA00022475"/>
    </source>
</evidence>
<feature type="transmembrane region" description="Helical" evidence="6">
    <location>
        <begin position="7"/>
        <end position="28"/>
    </location>
</feature>
<dbReference type="InterPro" id="IPR050833">
    <property type="entry name" value="Poly_Biosynth_Transport"/>
</dbReference>
<feature type="transmembrane region" description="Helical" evidence="6">
    <location>
        <begin position="75"/>
        <end position="94"/>
    </location>
</feature>
<evidence type="ECO:0000256" key="6">
    <source>
        <dbReference type="SAM" id="Phobius"/>
    </source>
</evidence>
<keyword evidence="8" id="KW-1185">Reference proteome</keyword>
<feature type="transmembrane region" description="Helical" evidence="6">
    <location>
        <begin position="163"/>
        <end position="188"/>
    </location>
</feature>
<gene>
    <name evidence="7" type="ORF">C0W53_10405</name>
</gene>
<feature type="transmembrane region" description="Helical" evidence="6">
    <location>
        <begin position="138"/>
        <end position="157"/>
    </location>
</feature>
<proteinExistence type="predicted"/>
<comment type="caution">
    <text evidence="7">The sequence shown here is derived from an EMBL/GenBank/DDBJ whole genome shotgun (WGS) entry which is preliminary data.</text>
</comment>
<feature type="transmembrane region" description="Helical" evidence="6">
    <location>
        <begin position="372"/>
        <end position="392"/>
    </location>
</feature>
<feature type="transmembrane region" description="Helical" evidence="6">
    <location>
        <begin position="318"/>
        <end position="335"/>
    </location>
</feature>
<feature type="transmembrane region" description="Helical" evidence="6">
    <location>
        <begin position="209"/>
        <end position="231"/>
    </location>
</feature>
<feature type="transmembrane region" description="Helical" evidence="6">
    <location>
        <begin position="347"/>
        <end position="366"/>
    </location>
</feature>
<feature type="transmembrane region" description="Helical" evidence="6">
    <location>
        <begin position="277"/>
        <end position="298"/>
    </location>
</feature>
<dbReference type="GO" id="GO:0005886">
    <property type="term" value="C:plasma membrane"/>
    <property type="evidence" value="ECO:0007669"/>
    <property type="project" value="UniProtKB-SubCell"/>
</dbReference>
<dbReference type="PANTHER" id="PTHR30250">
    <property type="entry name" value="PST FAMILY PREDICTED COLANIC ACID TRANSPORTER"/>
    <property type="match status" value="1"/>
</dbReference>
<protein>
    <recommendedName>
        <fullName evidence="9">Lipopolysaccharide biosynthesis protein</fullName>
    </recommendedName>
</protein>
<evidence type="ECO:0000313" key="8">
    <source>
        <dbReference type="Proteomes" id="UP000240728"/>
    </source>
</evidence>
<accession>A0AAX0YU36</accession>
<keyword evidence="3 6" id="KW-0812">Transmembrane</keyword>
<sequence>MFYKSISFSLLSLVCKQFFLILMLMITARLLPPSAIADMVIFNITIGLLVSIAQLGITPNIINSKNLSDELIKKYNFILVFTFSIVSVVFYIFSNGISEYINNSVIVNYREVIIAVFFFRLMYLLPEAYMMKALNFKLLFICELFSNTLGFFAFYIFCYFEKVFFGVICFYLIQSISLYLVGILINKLPLKISFKNGLSQLNLTFSWQYGLYQIVSVINVNIDNIFVGKFFGQDKLAYYSRGYQLFVMPAVLIGQVVSKVSFPYLKKANDDNIIYNYLRFSLLITLYISSLFSVFVYYNSDFIINVMYGPGWDSVIDILKIFSGFFFFRVVYKILEPVLLIKEKSLTLLVSSLGYFLCIVLSLVFCNDVNELALYIGVSVVIYSFMMSFGLYDEILKVLKNSKAIIALFFIIVSVYILMSEIMDENYYLSFIFGFVYLMLALLFLLVLKGRMFKKGNVGLL</sequence>